<feature type="signal peptide" evidence="1">
    <location>
        <begin position="1"/>
        <end position="23"/>
    </location>
</feature>
<name>A0ABP8MQG7_9BACT</name>
<evidence type="ECO:0000256" key="1">
    <source>
        <dbReference type="SAM" id="SignalP"/>
    </source>
</evidence>
<organism evidence="2 3">
    <name type="scientific">Rurimicrobium arvi</name>
    <dbReference type="NCBI Taxonomy" id="2049916"/>
    <lineage>
        <taxon>Bacteria</taxon>
        <taxon>Pseudomonadati</taxon>
        <taxon>Bacteroidota</taxon>
        <taxon>Chitinophagia</taxon>
        <taxon>Chitinophagales</taxon>
        <taxon>Chitinophagaceae</taxon>
        <taxon>Rurimicrobium</taxon>
    </lineage>
</organism>
<dbReference type="RefSeq" id="WP_344824019.1">
    <property type="nucleotide sequence ID" value="NZ_BAABEZ010000018.1"/>
</dbReference>
<sequence>MHLNFTKTLCLVVAILCAQFAFAQKENHKKDDKKKKTVSIYDIDTLINPVPLQRSLFFDKVKKQQKRADAFDGKIDDYINFNNDSISSRTLTNSLLREISKIEIMIENLPIADKFTENQTKLGYLRSLEQVLIRFNDDNKVDPLYYKRLVNNFRDMVIAKYEGNLSAFVRGNVNVYTMGNSQMLGDDDKEFLCEELAKKDPTLLIRRLPEFINKPCADIVIAGAAKINPDEIFNYASSTNAGLKNAVERNTDPLVKTIVKIVRESKSPLKAKTFLHDIHNGTLSIAEVDKITEDQDLFFKNLVRLKIENNDLGNASINSELEYRSLRNYVRVMDELHEKPEAVRFKCIENLSPEAIYYIIIYGQEEIYTSSFTGAFKRLMEKMKPMTGDEFLGKLHYDRFRTFVRMCAGFNRLDQFLATFTEEKKKELLSSFIANLDKGKEDDLEDAVDVADAFGSIEDSSMIAYLREEVKKNYEVSYQHRSKKGLQVYALLATLFDGAKDTVTNETAEERSKKLNLPPINYVPYATLTHDSAAVVEQFFFYGDEDGKMSYASFLNNFKGPKWKMTTTKYWVNITSTSGRPISVYANLPLAEPEDEDAQRALNKYLDENAINPAILIHRGHSYHLPTTLERLNDKTKVVVLGSCGGYHNLSTILTNSPDAQIISTKQTGAMAVNEPILRALNDNLGEGTDVNWVNMWKRLDGEFKGKPAESTFRDYVPPHKNLGAIFIKAYRRLEEQNG</sequence>
<evidence type="ECO:0000313" key="3">
    <source>
        <dbReference type="Proteomes" id="UP001501410"/>
    </source>
</evidence>
<evidence type="ECO:0000313" key="2">
    <source>
        <dbReference type="EMBL" id="GAA4452795.1"/>
    </source>
</evidence>
<dbReference type="EMBL" id="BAABEZ010000018">
    <property type="protein sequence ID" value="GAA4452795.1"/>
    <property type="molecule type" value="Genomic_DNA"/>
</dbReference>
<accession>A0ABP8MQG7</accession>
<comment type="caution">
    <text evidence="2">The sequence shown here is derived from an EMBL/GenBank/DDBJ whole genome shotgun (WGS) entry which is preliminary data.</text>
</comment>
<keyword evidence="1" id="KW-0732">Signal</keyword>
<gene>
    <name evidence="2" type="ORF">GCM10023092_12240</name>
</gene>
<keyword evidence="3" id="KW-1185">Reference proteome</keyword>
<proteinExistence type="predicted"/>
<feature type="chain" id="PRO_5045038770" evidence="1">
    <location>
        <begin position="24"/>
        <end position="739"/>
    </location>
</feature>
<reference evidence="3" key="1">
    <citation type="journal article" date="2019" name="Int. J. Syst. Evol. Microbiol.">
        <title>The Global Catalogue of Microorganisms (GCM) 10K type strain sequencing project: providing services to taxonomists for standard genome sequencing and annotation.</title>
        <authorList>
            <consortium name="The Broad Institute Genomics Platform"/>
            <consortium name="The Broad Institute Genome Sequencing Center for Infectious Disease"/>
            <person name="Wu L."/>
            <person name="Ma J."/>
        </authorList>
    </citation>
    <scope>NUCLEOTIDE SEQUENCE [LARGE SCALE GENOMIC DNA]</scope>
    <source>
        <strain evidence="3">JCM 31921</strain>
    </source>
</reference>
<protein>
    <submittedName>
        <fullName evidence="2">Uncharacterized protein</fullName>
    </submittedName>
</protein>
<dbReference type="Proteomes" id="UP001501410">
    <property type="component" value="Unassembled WGS sequence"/>
</dbReference>